<dbReference type="RefSeq" id="XP_049140964.1">
    <property type="nucleotide sequence ID" value="XM_049283821.1"/>
</dbReference>
<evidence type="ECO:0000313" key="3">
    <source>
        <dbReference type="Proteomes" id="UP000830671"/>
    </source>
</evidence>
<protein>
    <submittedName>
        <fullName evidence="2">Uncharacterized protein</fullName>
    </submittedName>
</protein>
<feature type="region of interest" description="Disordered" evidence="1">
    <location>
        <begin position="1"/>
        <end position="29"/>
    </location>
</feature>
<evidence type="ECO:0000256" key="1">
    <source>
        <dbReference type="SAM" id="MobiDB-lite"/>
    </source>
</evidence>
<dbReference type="KEGG" id="clup:CLUP02_04811"/>
<name>A0A9Q8SL11_9PEZI</name>
<dbReference type="AlphaFoldDB" id="A0A9Q8SL11"/>
<accession>A0A9Q8SL11</accession>
<sequence length="353" mass="39091">MTNDPWNSNRHAQSRPVRGEQCGPCTLEEGRRSIPDLIVDDGPDLTYPQSNSYSMVGSGQISFDHYSQSATGPMPALAPEHNICLHMERTSGQTQPPVLQGSNGSEPLPVNEQLQLARAHYTLTSLILQLEYASGQVEFGLKSSTRKLPLLDLIAVLEASTTHVRSAQVRKRTNGRLNHHLHHNTKIRCAPNLINDLNLFQKLHPEARASFLSPSPGNHILPRQAPPRYATRASSHSIQEQHVLRTLGARKHHVSKRTQTQNRTALLDPAMRCTAPRAAVSSQQAAYGSISSSCHPRTGVRVAARTTLHLSSRHITASFTSVKPNCVRSSIAVDVLRLQRSRHDLYAPHHKWT</sequence>
<evidence type="ECO:0000313" key="2">
    <source>
        <dbReference type="EMBL" id="UQC79332.1"/>
    </source>
</evidence>
<proteinExistence type="predicted"/>
<keyword evidence="3" id="KW-1185">Reference proteome</keyword>
<reference evidence="2" key="1">
    <citation type="journal article" date="2021" name="Mol. Plant Microbe Interact.">
        <title>Complete Genome Sequence of the Plant-Pathogenic Fungus Colletotrichum lupini.</title>
        <authorList>
            <person name="Baroncelli R."/>
            <person name="Pensec F."/>
            <person name="Da Lio D."/>
            <person name="Boufleur T."/>
            <person name="Vicente I."/>
            <person name="Sarrocco S."/>
            <person name="Picot A."/>
            <person name="Baraldi E."/>
            <person name="Sukno S."/>
            <person name="Thon M."/>
            <person name="Le Floch G."/>
        </authorList>
    </citation>
    <scope>NUCLEOTIDE SEQUENCE</scope>
    <source>
        <strain evidence="2">IMI 504893</strain>
    </source>
</reference>
<dbReference type="Proteomes" id="UP000830671">
    <property type="component" value="Chromosome 3"/>
</dbReference>
<dbReference type="EMBL" id="CP019475">
    <property type="protein sequence ID" value="UQC79332.1"/>
    <property type="molecule type" value="Genomic_DNA"/>
</dbReference>
<dbReference type="GeneID" id="73338831"/>
<feature type="compositionally biased region" description="Polar residues" evidence="1">
    <location>
        <begin position="1"/>
        <end position="11"/>
    </location>
</feature>
<organism evidence="2 3">
    <name type="scientific">Colletotrichum lupini</name>
    <dbReference type="NCBI Taxonomy" id="145971"/>
    <lineage>
        <taxon>Eukaryota</taxon>
        <taxon>Fungi</taxon>
        <taxon>Dikarya</taxon>
        <taxon>Ascomycota</taxon>
        <taxon>Pezizomycotina</taxon>
        <taxon>Sordariomycetes</taxon>
        <taxon>Hypocreomycetidae</taxon>
        <taxon>Glomerellales</taxon>
        <taxon>Glomerellaceae</taxon>
        <taxon>Colletotrichum</taxon>
        <taxon>Colletotrichum acutatum species complex</taxon>
    </lineage>
</organism>
<gene>
    <name evidence="2" type="ORF">CLUP02_04811</name>
</gene>